<feature type="signal peptide" evidence="1">
    <location>
        <begin position="1"/>
        <end position="19"/>
    </location>
</feature>
<gene>
    <name evidence="2" type="ORF">KHLLAP_LOCUS12016</name>
</gene>
<organism evidence="2 3">
    <name type="scientific">Anthostomella pinea</name>
    <dbReference type="NCBI Taxonomy" id="933095"/>
    <lineage>
        <taxon>Eukaryota</taxon>
        <taxon>Fungi</taxon>
        <taxon>Dikarya</taxon>
        <taxon>Ascomycota</taxon>
        <taxon>Pezizomycotina</taxon>
        <taxon>Sordariomycetes</taxon>
        <taxon>Xylariomycetidae</taxon>
        <taxon>Xylariales</taxon>
        <taxon>Xylariaceae</taxon>
        <taxon>Anthostomella</taxon>
    </lineage>
</organism>
<dbReference type="AlphaFoldDB" id="A0AAI8VW60"/>
<comment type="caution">
    <text evidence="2">The sequence shown here is derived from an EMBL/GenBank/DDBJ whole genome shotgun (WGS) entry which is preliminary data.</text>
</comment>
<evidence type="ECO:0000313" key="2">
    <source>
        <dbReference type="EMBL" id="CAJ2511548.1"/>
    </source>
</evidence>
<sequence length="256" mass="26641">MALRNVLLAAATLAALAGAIPVRRQAAVLPVVVLEGSPDLAGLSLTEASEVLYRYHKVLGQEGTSAIVAPDVAAADTFWHKILSNTTGGWVGGTTRIQGLADPAVFSGKDVGTWFAGGGTGWPNDFLETSPTHYLSFSAGGTSDARAAIETIEGWGANGPITYFKGIPEAKPAFIPALAEFGSSQSALAFTLGDGTVFAHSLTAFRDLPDGSGVEVFQGIWVPDSAPAYVVRGATEHITVEFANWLRFAYNKATGA</sequence>
<keyword evidence="3" id="KW-1185">Reference proteome</keyword>
<protein>
    <submittedName>
        <fullName evidence="2">Uu.00g071730.m01.CDS01</fullName>
    </submittedName>
</protein>
<evidence type="ECO:0000313" key="3">
    <source>
        <dbReference type="Proteomes" id="UP001295740"/>
    </source>
</evidence>
<feature type="chain" id="PRO_5042543299" evidence="1">
    <location>
        <begin position="20"/>
        <end position="256"/>
    </location>
</feature>
<reference evidence="2" key="1">
    <citation type="submission" date="2023-10" db="EMBL/GenBank/DDBJ databases">
        <authorList>
            <person name="Hackl T."/>
        </authorList>
    </citation>
    <scope>NUCLEOTIDE SEQUENCE</scope>
</reference>
<dbReference type="EMBL" id="CAUWAG010000018">
    <property type="protein sequence ID" value="CAJ2511548.1"/>
    <property type="molecule type" value="Genomic_DNA"/>
</dbReference>
<accession>A0AAI8VW60</accession>
<proteinExistence type="predicted"/>
<dbReference type="Proteomes" id="UP001295740">
    <property type="component" value="Unassembled WGS sequence"/>
</dbReference>
<keyword evidence="1" id="KW-0732">Signal</keyword>
<name>A0AAI8VW60_9PEZI</name>
<evidence type="ECO:0000256" key="1">
    <source>
        <dbReference type="SAM" id="SignalP"/>
    </source>
</evidence>